<keyword evidence="3" id="KW-1185">Reference proteome</keyword>
<gene>
    <name evidence="2" type="ORF">pipiens_003363</name>
</gene>
<feature type="compositionally biased region" description="Low complexity" evidence="1">
    <location>
        <begin position="118"/>
        <end position="136"/>
    </location>
</feature>
<feature type="region of interest" description="Disordered" evidence="1">
    <location>
        <begin position="1"/>
        <end position="51"/>
    </location>
</feature>
<feature type="compositionally biased region" description="Basic and acidic residues" evidence="1">
    <location>
        <begin position="30"/>
        <end position="43"/>
    </location>
</feature>
<sequence>MDRNMSMASRLTRRSPSPSRGGGGGGGSKLRMDRKPSHVRITDPSHPAGKRKEIDNVMRKARAFPNETWDKKLLEAEEKDPNRWRHTGFKKMYIEEDASSSDSDAGPNGHLPADMATAAVEVQDQDVAAVADPVPQ</sequence>
<accession>A0ABD1D0M4</accession>
<dbReference type="AlphaFoldDB" id="A0ABD1D0M4"/>
<dbReference type="PANTHER" id="PTHR46940:SF1">
    <property type="entry name" value="NKAP DOMAIN CONTAINING 1"/>
    <property type="match status" value="1"/>
</dbReference>
<dbReference type="Pfam" id="PF15692">
    <property type="entry name" value="NKAP"/>
    <property type="match status" value="1"/>
</dbReference>
<feature type="region of interest" description="Disordered" evidence="1">
    <location>
        <begin position="95"/>
        <end position="136"/>
    </location>
</feature>
<protein>
    <submittedName>
        <fullName evidence="2">Uncharacterized protein</fullName>
    </submittedName>
</protein>
<dbReference type="EMBL" id="JBEHCU010008430">
    <property type="protein sequence ID" value="KAL1383371.1"/>
    <property type="molecule type" value="Genomic_DNA"/>
</dbReference>
<organism evidence="2 3">
    <name type="scientific">Culex pipiens pipiens</name>
    <name type="common">Northern house mosquito</name>
    <dbReference type="NCBI Taxonomy" id="38569"/>
    <lineage>
        <taxon>Eukaryota</taxon>
        <taxon>Metazoa</taxon>
        <taxon>Ecdysozoa</taxon>
        <taxon>Arthropoda</taxon>
        <taxon>Hexapoda</taxon>
        <taxon>Insecta</taxon>
        <taxon>Pterygota</taxon>
        <taxon>Neoptera</taxon>
        <taxon>Endopterygota</taxon>
        <taxon>Diptera</taxon>
        <taxon>Nematocera</taxon>
        <taxon>Culicoidea</taxon>
        <taxon>Culicidae</taxon>
        <taxon>Culicinae</taxon>
        <taxon>Culicini</taxon>
        <taxon>Culex</taxon>
        <taxon>Culex</taxon>
    </lineage>
</organism>
<dbReference type="InterPro" id="IPR043407">
    <property type="entry name" value="Nkap_D1"/>
</dbReference>
<dbReference type="PANTHER" id="PTHR46940">
    <property type="entry name" value="NKAP DOMAIN-CONTAINING 1"/>
    <property type="match status" value="1"/>
</dbReference>
<proteinExistence type="predicted"/>
<reference evidence="2 3" key="1">
    <citation type="submission" date="2024-05" db="EMBL/GenBank/DDBJ databases">
        <title>Culex pipiens pipiens assembly and annotation.</title>
        <authorList>
            <person name="Alout H."/>
            <person name="Durand T."/>
        </authorList>
    </citation>
    <scope>NUCLEOTIDE SEQUENCE [LARGE SCALE GENOMIC DNA]</scope>
    <source>
        <strain evidence="2">HA-2024</strain>
        <tissue evidence="2">Whole body</tissue>
    </source>
</reference>
<evidence type="ECO:0000313" key="2">
    <source>
        <dbReference type="EMBL" id="KAL1383371.1"/>
    </source>
</evidence>
<dbReference type="Proteomes" id="UP001562425">
    <property type="component" value="Unassembled WGS sequence"/>
</dbReference>
<name>A0ABD1D0M4_CULPP</name>
<evidence type="ECO:0000256" key="1">
    <source>
        <dbReference type="SAM" id="MobiDB-lite"/>
    </source>
</evidence>
<comment type="caution">
    <text evidence="2">The sequence shown here is derived from an EMBL/GenBank/DDBJ whole genome shotgun (WGS) entry which is preliminary data.</text>
</comment>
<evidence type="ECO:0000313" key="3">
    <source>
        <dbReference type="Proteomes" id="UP001562425"/>
    </source>
</evidence>